<dbReference type="Pfam" id="PF06985">
    <property type="entry name" value="HET"/>
    <property type="match status" value="1"/>
</dbReference>
<accession>A0ABR0JW96</accession>
<name>A0ABR0JW96_9EURO</name>
<evidence type="ECO:0000313" key="2">
    <source>
        <dbReference type="EMBL" id="KAK5077381.1"/>
    </source>
</evidence>
<sequence length="179" mass="19703">MASQLFHANVEDIDCPTYEALSYCWGNPREGKKYIEMNGALFAATGNLHAALVQLTDVSNGRPQMLWVDAICINQSSDAIEERNAQVSIMLHIYAQSQRVVIWLGEADPKTEPAFNSTRKTVRHTQQQRGSLDSFAMSNSAEDLGYAEDSLTKSIGSMLLSYVSEGHITALFDLVTTGP</sequence>
<dbReference type="PANTHER" id="PTHR24148:SF78">
    <property type="entry name" value="HETEROKARYON INCOMPATIBILITY DOMAIN-CONTAINING PROTEIN"/>
    <property type="match status" value="1"/>
</dbReference>
<protein>
    <recommendedName>
        <fullName evidence="1">Heterokaryon incompatibility domain-containing protein</fullName>
    </recommendedName>
</protein>
<dbReference type="PANTHER" id="PTHR24148">
    <property type="entry name" value="ANKYRIN REPEAT DOMAIN-CONTAINING PROTEIN 39 HOMOLOG-RELATED"/>
    <property type="match status" value="1"/>
</dbReference>
<reference evidence="2 3" key="1">
    <citation type="submission" date="2023-08" db="EMBL/GenBank/DDBJ databases">
        <title>Black Yeasts Isolated from many extreme environments.</title>
        <authorList>
            <person name="Coleine C."/>
            <person name="Stajich J.E."/>
            <person name="Selbmann L."/>
        </authorList>
    </citation>
    <scope>NUCLEOTIDE SEQUENCE [LARGE SCALE GENOMIC DNA]</scope>
    <source>
        <strain evidence="2 3">CCFEE 5885</strain>
    </source>
</reference>
<keyword evidence="3" id="KW-1185">Reference proteome</keyword>
<evidence type="ECO:0000313" key="3">
    <source>
        <dbReference type="Proteomes" id="UP001345013"/>
    </source>
</evidence>
<dbReference type="EMBL" id="JAVRRG010000229">
    <property type="protein sequence ID" value="KAK5077381.1"/>
    <property type="molecule type" value="Genomic_DNA"/>
</dbReference>
<proteinExistence type="predicted"/>
<dbReference type="InterPro" id="IPR010730">
    <property type="entry name" value="HET"/>
</dbReference>
<evidence type="ECO:0000259" key="1">
    <source>
        <dbReference type="Pfam" id="PF06985"/>
    </source>
</evidence>
<organism evidence="2 3">
    <name type="scientific">Lithohypha guttulata</name>
    <dbReference type="NCBI Taxonomy" id="1690604"/>
    <lineage>
        <taxon>Eukaryota</taxon>
        <taxon>Fungi</taxon>
        <taxon>Dikarya</taxon>
        <taxon>Ascomycota</taxon>
        <taxon>Pezizomycotina</taxon>
        <taxon>Eurotiomycetes</taxon>
        <taxon>Chaetothyriomycetidae</taxon>
        <taxon>Chaetothyriales</taxon>
        <taxon>Trichomeriaceae</taxon>
        <taxon>Lithohypha</taxon>
    </lineage>
</organism>
<feature type="domain" description="Heterokaryon incompatibility" evidence="1">
    <location>
        <begin position="18"/>
        <end position="128"/>
    </location>
</feature>
<dbReference type="InterPro" id="IPR052895">
    <property type="entry name" value="HetReg/Transcr_Mod"/>
</dbReference>
<dbReference type="Proteomes" id="UP001345013">
    <property type="component" value="Unassembled WGS sequence"/>
</dbReference>
<comment type="caution">
    <text evidence="2">The sequence shown here is derived from an EMBL/GenBank/DDBJ whole genome shotgun (WGS) entry which is preliminary data.</text>
</comment>
<gene>
    <name evidence="2" type="ORF">LTR24_009709</name>
</gene>